<proteinExistence type="predicted"/>
<name>A0A1I1F902_BREAD</name>
<evidence type="ECO:0000256" key="1">
    <source>
        <dbReference type="SAM" id="SignalP"/>
    </source>
</evidence>
<organism evidence="2 3">
    <name type="scientific">Brevinema andersonii</name>
    <dbReference type="NCBI Taxonomy" id="34097"/>
    <lineage>
        <taxon>Bacteria</taxon>
        <taxon>Pseudomonadati</taxon>
        <taxon>Spirochaetota</taxon>
        <taxon>Spirochaetia</taxon>
        <taxon>Brevinematales</taxon>
        <taxon>Brevinemataceae</taxon>
        <taxon>Brevinema</taxon>
    </lineage>
</organism>
<gene>
    <name evidence="2" type="ORF">SAMN02745150_01397</name>
</gene>
<sequence>MFYSILFFMSIFFHFSIFAQTVGENLKQKDIIPHIPLDVSVLPKNTFRAYRPKNSISNDIFEFHTYADPQQSKFRVSLVGVNINTWLENPENFNVLEYLAQQFPVENLLDNLVAYNPKLEFNTPDVVFNALHTDIYSPYLKIITNRKSLPHYFSSVSNTVSFTRNYHIYGAAAQKFPYFGQPIEGGSREINLGILPGQLEEYQAKLPDTDIFLVAMINISPNWLEEGWYIFQVNRQKITILIYAFNRQGKLIGGTGIPQSLFYNGQRFVIEQAAYSRVWQPLISRRFYAWPSFKIVNTPIPDTDKKVPSIVLPDNEIPRINNQQRYILKSIKNLQEAEKNIDIQLFDANGRQIYKPCKLLKNTNKIFLAKREIIHKKQMIANASKQSKLFSFLPYTIKARNFNTDTADAKKAEKEKLSKDSAKKSVFLRRYYPSNEGDKLKSIFGDALSMMVRAPVSYTNELNITNVILPFEREVDPSRYHRQRKKYYSLKLSIKDFIKNYKKETRQIISSMKREQNDQLFWVDAYKKILVQNKLWTEDLEQNRKAWKSAFLKKSDIEIQLTEMHRQEKLAKIIPQSLDEFSARQREELRRKYTNKEEKLLLKITQTDTTVDELRTQCHLAVNSEEHKNKQSLLMKELSIIFEESDKLFDEYIKKMPKELDFSSEEPVLFSKEEMEKLQEIVKKNKIPEQAVIQIYQAKKSPVTKYQLKQEKKREAKHKKASYLLYYEGFMLGLSSSWHVKTSLEDRMIRL</sequence>
<dbReference type="Proteomes" id="UP000240042">
    <property type="component" value="Unassembled WGS sequence"/>
</dbReference>
<feature type="signal peptide" evidence="1">
    <location>
        <begin position="1"/>
        <end position="19"/>
    </location>
</feature>
<protein>
    <submittedName>
        <fullName evidence="2">Uncharacterized protein</fullName>
    </submittedName>
</protein>
<evidence type="ECO:0000313" key="3">
    <source>
        <dbReference type="Proteomes" id="UP000240042"/>
    </source>
</evidence>
<feature type="chain" id="PRO_5015110934" evidence="1">
    <location>
        <begin position="20"/>
        <end position="751"/>
    </location>
</feature>
<keyword evidence="1" id="KW-0732">Signal</keyword>
<dbReference type="STRING" id="34097.SAMN02745150_01397"/>
<accession>A0A1I1F902</accession>
<reference evidence="3" key="1">
    <citation type="submission" date="2016-10" db="EMBL/GenBank/DDBJ databases">
        <authorList>
            <person name="Varghese N."/>
            <person name="Submissions S."/>
        </authorList>
    </citation>
    <scope>NUCLEOTIDE SEQUENCE [LARGE SCALE GENOMIC DNA]</scope>
    <source>
        <strain evidence="3">ATCC 43811</strain>
    </source>
</reference>
<dbReference type="AlphaFoldDB" id="A0A1I1F902"/>
<keyword evidence="3" id="KW-1185">Reference proteome</keyword>
<dbReference type="EMBL" id="FOKY01000025">
    <property type="protein sequence ID" value="SFB94178.1"/>
    <property type="molecule type" value="Genomic_DNA"/>
</dbReference>
<evidence type="ECO:0000313" key="2">
    <source>
        <dbReference type="EMBL" id="SFB94178.1"/>
    </source>
</evidence>
<dbReference type="RefSeq" id="WP_092320040.1">
    <property type="nucleotide sequence ID" value="NZ_FOKY01000025.1"/>
</dbReference>